<feature type="domain" description="Peptidase A1" evidence="4">
    <location>
        <begin position="31"/>
        <end position="377"/>
    </location>
</feature>
<evidence type="ECO:0000256" key="2">
    <source>
        <dbReference type="SAM" id="MobiDB-lite"/>
    </source>
</evidence>
<feature type="transmembrane region" description="Helical" evidence="3">
    <location>
        <begin position="416"/>
        <end position="436"/>
    </location>
</feature>
<dbReference type="EMBL" id="KZ678150">
    <property type="protein sequence ID" value="PSN60147.1"/>
    <property type="molecule type" value="Genomic_DNA"/>
</dbReference>
<keyword evidence="5" id="KW-0378">Hydrolase</keyword>
<keyword evidence="3" id="KW-1133">Transmembrane helix</keyword>
<feature type="compositionally biased region" description="Basic and acidic residues" evidence="2">
    <location>
        <begin position="451"/>
        <end position="462"/>
    </location>
</feature>
<dbReference type="PANTHER" id="PTHR47966">
    <property type="entry name" value="BETA-SITE APP-CLEAVING ENZYME, ISOFORM A-RELATED"/>
    <property type="match status" value="1"/>
</dbReference>
<dbReference type="Proteomes" id="UP000240883">
    <property type="component" value="Unassembled WGS sequence"/>
</dbReference>
<protein>
    <submittedName>
        <fullName evidence="5">Acid protease</fullName>
    </submittedName>
</protein>
<dbReference type="Gene3D" id="2.40.70.10">
    <property type="entry name" value="Acid Proteases"/>
    <property type="match status" value="2"/>
</dbReference>
<dbReference type="GO" id="GO:0004190">
    <property type="term" value="F:aspartic-type endopeptidase activity"/>
    <property type="evidence" value="ECO:0007669"/>
    <property type="project" value="InterPro"/>
</dbReference>
<evidence type="ECO:0000313" key="6">
    <source>
        <dbReference type="Proteomes" id="UP000240883"/>
    </source>
</evidence>
<accession>A0A2T2N3X2</accession>
<dbReference type="Pfam" id="PF00026">
    <property type="entry name" value="Asp"/>
    <property type="match status" value="1"/>
</dbReference>
<comment type="similarity">
    <text evidence="1">Belongs to the peptidase A1 family.</text>
</comment>
<dbReference type="InterPro" id="IPR033121">
    <property type="entry name" value="PEPTIDASE_A1"/>
</dbReference>
<dbReference type="GO" id="GO:0006508">
    <property type="term" value="P:proteolysis"/>
    <property type="evidence" value="ECO:0007669"/>
    <property type="project" value="UniProtKB-KW"/>
</dbReference>
<dbReference type="PROSITE" id="PS51767">
    <property type="entry name" value="PEPTIDASE_A1"/>
    <property type="match status" value="1"/>
</dbReference>
<feature type="region of interest" description="Disordered" evidence="2">
    <location>
        <begin position="446"/>
        <end position="477"/>
    </location>
</feature>
<dbReference type="InterPro" id="IPR001461">
    <property type="entry name" value="Aspartic_peptidase_A1"/>
</dbReference>
<keyword evidence="5" id="KW-0645">Protease</keyword>
<evidence type="ECO:0000256" key="3">
    <source>
        <dbReference type="SAM" id="Phobius"/>
    </source>
</evidence>
<organism evidence="5 6">
    <name type="scientific">Corynespora cassiicola Philippines</name>
    <dbReference type="NCBI Taxonomy" id="1448308"/>
    <lineage>
        <taxon>Eukaryota</taxon>
        <taxon>Fungi</taxon>
        <taxon>Dikarya</taxon>
        <taxon>Ascomycota</taxon>
        <taxon>Pezizomycotina</taxon>
        <taxon>Dothideomycetes</taxon>
        <taxon>Pleosporomycetidae</taxon>
        <taxon>Pleosporales</taxon>
        <taxon>Corynesporascaceae</taxon>
        <taxon>Corynespora</taxon>
    </lineage>
</organism>
<dbReference type="OrthoDB" id="4074350at2759"/>
<evidence type="ECO:0000256" key="1">
    <source>
        <dbReference type="ARBA" id="ARBA00007447"/>
    </source>
</evidence>
<feature type="region of interest" description="Disordered" evidence="2">
    <location>
        <begin position="494"/>
        <end position="545"/>
    </location>
</feature>
<gene>
    <name evidence="5" type="ORF">BS50DRAFT_536033</name>
</gene>
<keyword evidence="3" id="KW-0812">Transmembrane</keyword>
<keyword evidence="6" id="KW-1185">Reference proteome</keyword>
<dbReference type="InterPro" id="IPR034164">
    <property type="entry name" value="Pepsin-like_dom"/>
</dbReference>
<dbReference type="SUPFAM" id="SSF50630">
    <property type="entry name" value="Acid proteases"/>
    <property type="match status" value="1"/>
</dbReference>
<dbReference type="GO" id="GO:0000324">
    <property type="term" value="C:fungal-type vacuole"/>
    <property type="evidence" value="ECO:0007669"/>
    <property type="project" value="TreeGrafter"/>
</dbReference>
<evidence type="ECO:0000259" key="4">
    <source>
        <dbReference type="PROSITE" id="PS51767"/>
    </source>
</evidence>
<dbReference type="AlphaFoldDB" id="A0A2T2N3X2"/>
<sequence length="545" mass="59027">MASTGSPSSIASSPLRVPASRYFDGDDGEWSTFNISVGDSPQKFRVLPSAATGEVIVPGPEGCSPSDGPDCGSSRGVYQNTTGFWANESLTWSHLGLYSLDLMSDLGYETNASFGLDQVSIGESPQAHLLADQVIAGIASKEFDLGILGLSPGSSSFGDSKQPQKSLLSTLRDGGGIPSLSFGYTAGAFYWNPRVDADLILGGYDESRLKHNTITFPFDNNITSPISLSIQRISATGSLNGTISLLEDETKVRLDFTVPHLWLPRDMCDRFQTAFGLDYDNTTELYLVPENTRLDLVARNPTITFSLGASADPAQRINIALPYSAFDLQVLHSLYPEKLNYFPIRRAVNESQYTLGRAFFQEAYIIVDYGRANFSIHQAVFPAASESSRIITITEPPPVPSDTPGESSNSLSTGSIAGIVIGAVVLLALAAAAMFFMSRRRRRSKSAQAIDDLKSPETRDMSDFAELAGSDKHTPEILSRDLNEMYEPQERELYGTSRSELAGGSRSELAGSQLRVELPAGTHQRPQELEGDTPSGRGTLDDRRS</sequence>
<name>A0A2T2N3X2_CORCC</name>
<proteinExistence type="inferred from homology"/>
<dbReference type="PANTHER" id="PTHR47966:SF51">
    <property type="entry name" value="BETA-SITE APP-CLEAVING ENZYME, ISOFORM A-RELATED"/>
    <property type="match status" value="1"/>
</dbReference>
<dbReference type="InterPro" id="IPR021109">
    <property type="entry name" value="Peptidase_aspartic_dom_sf"/>
</dbReference>
<dbReference type="CDD" id="cd05471">
    <property type="entry name" value="pepsin_like"/>
    <property type="match status" value="1"/>
</dbReference>
<reference evidence="5 6" key="1">
    <citation type="journal article" date="2018" name="Front. Microbiol.">
        <title>Genome-Wide Analysis of Corynespora cassiicola Leaf Fall Disease Putative Effectors.</title>
        <authorList>
            <person name="Lopez D."/>
            <person name="Ribeiro S."/>
            <person name="Label P."/>
            <person name="Fumanal B."/>
            <person name="Venisse J.S."/>
            <person name="Kohler A."/>
            <person name="de Oliveira R.R."/>
            <person name="Labutti K."/>
            <person name="Lipzen A."/>
            <person name="Lail K."/>
            <person name="Bauer D."/>
            <person name="Ohm R.A."/>
            <person name="Barry K.W."/>
            <person name="Spatafora J."/>
            <person name="Grigoriev I.V."/>
            <person name="Martin F.M."/>
            <person name="Pujade-Renaud V."/>
        </authorList>
    </citation>
    <scope>NUCLEOTIDE SEQUENCE [LARGE SCALE GENOMIC DNA]</scope>
    <source>
        <strain evidence="5 6">Philippines</strain>
    </source>
</reference>
<evidence type="ECO:0000313" key="5">
    <source>
        <dbReference type="EMBL" id="PSN60147.1"/>
    </source>
</evidence>
<keyword evidence="3" id="KW-0472">Membrane</keyword>